<accession>A0A022L2U9</accession>
<dbReference type="PROSITE" id="PS50928">
    <property type="entry name" value="ABC_TM1"/>
    <property type="match status" value="1"/>
</dbReference>
<dbReference type="GO" id="GO:0055085">
    <property type="term" value="P:transmembrane transport"/>
    <property type="evidence" value="ECO:0007669"/>
    <property type="project" value="InterPro"/>
</dbReference>
<keyword evidence="5 7" id="KW-1133">Transmembrane helix</keyword>
<protein>
    <submittedName>
        <fullName evidence="9">Peptide ABC transporter permease</fullName>
    </submittedName>
</protein>
<sequence>MSRSPDTLPGQGHYVAPLDEVPLRAVDAVDTEAEPRSLWGEAWHSLIRNPIFIIAGVLIAFILLVALLPGLFTDNDPRFCELKNSYGGPQSGHPFGFDQQGCDVYSRVIYGARASVSVGVLTTIGVVLLGGAIGAIAGYFGGWFDAILSRVTDIFFAIPLVLGAIVIMQLFRQHAGVVLLVSVMVVFGWTSIARIARSSVMSVKNAEFVTAATALGAGRLTNLGKHILPNAIAPVIVTATVNLGVYIVVEATLSFLGVGLPDSTVSWGVDISKAQSALRDRPTLLFYPAGALAITVLSFIMMGDAVRDVLDPKAKKR</sequence>
<proteinExistence type="inferred from homology"/>
<dbReference type="InterPro" id="IPR050366">
    <property type="entry name" value="BP-dependent_transpt_permease"/>
</dbReference>
<feature type="transmembrane region" description="Helical" evidence="7">
    <location>
        <begin position="51"/>
        <end position="72"/>
    </location>
</feature>
<dbReference type="Pfam" id="PF12911">
    <property type="entry name" value="OppC_N"/>
    <property type="match status" value="1"/>
</dbReference>
<evidence type="ECO:0000256" key="4">
    <source>
        <dbReference type="ARBA" id="ARBA00022692"/>
    </source>
</evidence>
<dbReference type="InterPro" id="IPR000515">
    <property type="entry name" value="MetI-like"/>
</dbReference>
<dbReference type="Gene3D" id="1.10.3720.10">
    <property type="entry name" value="MetI-like"/>
    <property type="match status" value="1"/>
</dbReference>
<evidence type="ECO:0000256" key="3">
    <source>
        <dbReference type="ARBA" id="ARBA00022475"/>
    </source>
</evidence>
<feature type="transmembrane region" description="Helical" evidence="7">
    <location>
        <begin position="154"/>
        <end position="171"/>
    </location>
</feature>
<comment type="similarity">
    <text evidence="7">Belongs to the binding-protein-dependent transport system permease family.</text>
</comment>
<dbReference type="AlphaFoldDB" id="A0A022L2U9"/>
<dbReference type="Pfam" id="PF00528">
    <property type="entry name" value="BPD_transp_1"/>
    <property type="match status" value="1"/>
</dbReference>
<evidence type="ECO:0000313" key="10">
    <source>
        <dbReference type="Proteomes" id="UP000019754"/>
    </source>
</evidence>
<evidence type="ECO:0000256" key="5">
    <source>
        <dbReference type="ARBA" id="ARBA00022989"/>
    </source>
</evidence>
<feature type="transmembrane region" description="Helical" evidence="7">
    <location>
        <begin position="285"/>
        <end position="306"/>
    </location>
</feature>
<dbReference type="SUPFAM" id="SSF161098">
    <property type="entry name" value="MetI-like"/>
    <property type="match status" value="1"/>
</dbReference>
<keyword evidence="4 7" id="KW-0812">Transmembrane</keyword>
<reference evidence="9 10" key="1">
    <citation type="journal article" date="2013" name="Genome Announc.">
        <title>Draft genome sequence of an Actinobacterium, Brachybacterium muris strain UCD-AY4.</title>
        <authorList>
            <person name="Lo J.R."/>
            <person name="Lang J.M."/>
            <person name="Darling A.E."/>
            <person name="Eisen J.A."/>
            <person name="Coil D.A."/>
        </authorList>
    </citation>
    <scope>NUCLEOTIDE SEQUENCE [LARGE SCALE GENOMIC DNA]</scope>
    <source>
        <strain evidence="9 10">UCD-AY4</strain>
    </source>
</reference>
<organism evidence="9 10">
    <name type="scientific">Brachybacterium muris UCD-AY4</name>
    <dbReference type="NCBI Taxonomy" id="1249481"/>
    <lineage>
        <taxon>Bacteria</taxon>
        <taxon>Bacillati</taxon>
        <taxon>Actinomycetota</taxon>
        <taxon>Actinomycetes</taxon>
        <taxon>Micrococcales</taxon>
        <taxon>Dermabacteraceae</taxon>
        <taxon>Brachybacterium</taxon>
    </lineage>
</organism>
<evidence type="ECO:0000313" key="9">
    <source>
        <dbReference type="EMBL" id="EYT50143.1"/>
    </source>
</evidence>
<comment type="caution">
    <text evidence="9">The sequence shown here is derived from an EMBL/GenBank/DDBJ whole genome shotgun (WGS) entry which is preliminary data.</text>
</comment>
<keyword evidence="3" id="KW-1003">Cell membrane</keyword>
<gene>
    <name evidence="9" type="ORF">D641_0105020</name>
</gene>
<dbReference type="HOGENOM" id="CLU_028518_1_4_11"/>
<comment type="subcellular location">
    <subcellularLocation>
        <location evidence="1 7">Cell membrane</location>
        <topology evidence="1 7">Multi-pass membrane protein</topology>
    </subcellularLocation>
</comment>
<feature type="transmembrane region" description="Helical" evidence="7">
    <location>
        <begin position="116"/>
        <end position="142"/>
    </location>
</feature>
<feature type="transmembrane region" description="Helical" evidence="7">
    <location>
        <begin position="227"/>
        <end position="249"/>
    </location>
</feature>
<evidence type="ECO:0000256" key="6">
    <source>
        <dbReference type="ARBA" id="ARBA00023136"/>
    </source>
</evidence>
<keyword evidence="10" id="KW-1185">Reference proteome</keyword>
<name>A0A022L2U9_9MICO</name>
<dbReference type="InterPro" id="IPR035906">
    <property type="entry name" value="MetI-like_sf"/>
</dbReference>
<dbReference type="STRING" id="1249481.D641_0105020"/>
<dbReference type="Proteomes" id="UP000019754">
    <property type="component" value="Unassembled WGS sequence"/>
</dbReference>
<dbReference type="RefSeq" id="WP_017822708.1">
    <property type="nucleotide sequence ID" value="NZ_AORC01000005.1"/>
</dbReference>
<dbReference type="CDD" id="cd06261">
    <property type="entry name" value="TM_PBP2"/>
    <property type="match status" value="1"/>
</dbReference>
<dbReference type="InterPro" id="IPR025966">
    <property type="entry name" value="OppC_N"/>
</dbReference>
<dbReference type="GO" id="GO:0005886">
    <property type="term" value="C:plasma membrane"/>
    <property type="evidence" value="ECO:0007669"/>
    <property type="project" value="UniProtKB-SubCell"/>
</dbReference>
<evidence type="ECO:0000256" key="1">
    <source>
        <dbReference type="ARBA" id="ARBA00004651"/>
    </source>
</evidence>
<evidence type="ECO:0000259" key="8">
    <source>
        <dbReference type="PROSITE" id="PS50928"/>
    </source>
</evidence>
<keyword evidence="2 7" id="KW-0813">Transport</keyword>
<dbReference type="PANTHER" id="PTHR43386">
    <property type="entry name" value="OLIGOPEPTIDE TRANSPORT SYSTEM PERMEASE PROTEIN APPC"/>
    <property type="match status" value="1"/>
</dbReference>
<dbReference type="PANTHER" id="PTHR43386:SF6">
    <property type="entry name" value="ABC TRANSPORTER PERMEASE PROTEIN"/>
    <property type="match status" value="1"/>
</dbReference>
<feature type="transmembrane region" description="Helical" evidence="7">
    <location>
        <begin position="177"/>
        <end position="196"/>
    </location>
</feature>
<dbReference type="EMBL" id="AORC01000005">
    <property type="protein sequence ID" value="EYT50143.1"/>
    <property type="molecule type" value="Genomic_DNA"/>
</dbReference>
<keyword evidence="6 7" id="KW-0472">Membrane</keyword>
<evidence type="ECO:0000256" key="2">
    <source>
        <dbReference type="ARBA" id="ARBA00022448"/>
    </source>
</evidence>
<evidence type="ECO:0000256" key="7">
    <source>
        <dbReference type="RuleBase" id="RU363032"/>
    </source>
</evidence>
<feature type="domain" description="ABC transmembrane type-1" evidence="8">
    <location>
        <begin position="112"/>
        <end position="303"/>
    </location>
</feature>
<dbReference type="OrthoDB" id="9812701at2"/>